<feature type="chain" id="PRO_5045172081" evidence="1">
    <location>
        <begin position="20"/>
        <end position="250"/>
    </location>
</feature>
<organism evidence="2 3">
    <name type="scientific">Ectobacillus antri</name>
    <dbReference type="NCBI Taxonomy" id="2486280"/>
    <lineage>
        <taxon>Bacteria</taxon>
        <taxon>Bacillati</taxon>
        <taxon>Bacillota</taxon>
        <taxon>Bacilli</taxon>
        <taxon>Bacillales</taxon>
        <taxon>Bacillaceae</taxon>
        <taxon>Ectobacillus</taxon>
    </lineage>
</organism>
<dbReference type="RefSeq" id="WP_124563262.1">
    <property type="nucleotide sequence ID" value="NZ_JARRRY010000001.1"/>
</dbReference>
<evidence type="ECO:0000256" key="1">
    <source>
        <dbReference type="SAM" id="SignalP"/>
    </source>
</evidence>
<evidence type="ECO:0000313" key="2">
    <source>
        <dbReference type="EMBL" id="MDG5753146.1"/>
    </source>
</evidence>
<dbReference type="PROSITE" id="PS51257">
    <property type="entry name" value="PROKAR_LIPOPROTEIN"/>
    <property type="match status" value="1"/>
</dbReference>
<feature type="signal peptide" evidence="1">
    <location>
        <begin position="1"/>
        <end position="19"/>
    </location>
</feature>
<gene>
    <name evidence="2" type="ORF">P6P90_03925</name>
</gene>
<dbReference type="Pfam" id="PF09580">
    <property type="entry name" value="Spore_YhcN_YlaJ"/>
    <property type="match status" value="1"/>
</dbReference>
<dbReference type="EMBL" id="JARULN010000002">
    <property type="protein sequence ID" value="MDG5753146.1"/>
    <property type="molecule type" value="Genomic_DNA"/>
</dbReference>
<proteinExistence type="predicted"/>
<reference evidence="2 3" key="1">
    <citation type="submission" date="2023-04" db="EMBL/GenBank/DDBJ databases">
        <title>Ectobacillus antri isolated from activated sludge.</title>
        <authorList>
            <person name="Yan P."/>
            <person name="Liu X."/>
        </authorList>
    </citation>
    <scope>NUCLEOTIDE SEQUENCE [LARGE SCALE GENOMIC DNA]</scope>
    <source>
        <strain evidence="2 3">C18H</strain>
    </source>
</reference>
<sequence>MNKKLKIVTTSLLAVGVLAACNTDKKDTAMERYKEQTADDFAYERTSYYGFGNYPNSYGYAPRPASITDRYSDLNMNRVAYREPKTDHYGNVKYTKINQKIHKNKDKVGYNYYGDRNFHNHLDNSYSTRNVTMNGYYTNGDGATSEKITNRVKRLHEIDRVSTVVYGNDVLVAVKSDGTMSEGKLKDKIRQVAMPYAKGRNVQVTVSESMYNRVNKMNTNLRDGTMTNDMNKDLEDMFRSVRSDYNRMTR</sequence>
<keyword evidence="3" id="KW-1185">Reference proteome</keyword>
<evidence type="ECO:0000313" key="3">
    <source>
        <dbReference type="Proteomes" id="UP001218246"/>
    </source>
</evidence>
<dbReference type="InterPro" id="IPR019076">
    <property type="entry name" value="Spore_lipoprot_YhcN/YlaJ-like"/>
</dbReference>
<keyword evidence="2" id="KW-0449">Lipoprotein</keyword>
<comment type="caution">
    <text evidence="2">The sequence shown here is derived from an EMBL/GenBank/DDBJ whole genome shotgun (WGS) entry which is preliminary data.</text>
</comment>
<name>A0ABT6H3Z4_9BACI</name>
<dbReference type="Proteomes" id="UP001218246">
    <property type="component" value="Unassembled WGS sequence"/>
</dbReference>
<protein>
    <submittedName>
        <fullName evidence="2">YhcN/YlaJ family sporulation lipoprotein</fullName>
    </submittedName>
</protein>
<accession>A0ABT6H3Z4</accession>
<keyword evidence="1" id="KW-0732">Signal</keyword>